<feature type="non-terminal residue" evidence="2">
    <location>
        <position position="1"/>
    </location>
</feature>
<dbReference type="EMBL" id="CAJVQA010021297">
    <property type="protein sequence ID" value="CAG8768182.1"/>
    <property type="molecule type" value="Genomic_DNA"/>
</dbReference>
<gene>
    <name evidence="2" type="ORF">CPELLU_LOCUS15701</name>
</gene>
<reference evidence="2" key="1">
    <citation type="submission" date="2021-06" db="EMBL/GenBank/DDBJ databases">
        <authorList>
            <person name="Kallberg Y."/>
            <person name="Tangrot J."/>
            <person name="Rosling A."/>
        </authorList>
    </citation>
    <scope>NUCLEOTIDE SEQUENCE</scope>
    <source>
        <strain evidence="2">FL966</strain>
    </source>
</reference>
<evidence type="ECO:0000256" key="1">
    <source>
        <dbReference type="SAM" id="MobiDB-lite"/>
    </source>
</evidence>
<sequence length="121" mass="13852">MKAQIFINGLHPELYMAVSLLTPNMLEDAYARAKAFENMYRNNPTHMAFIAQPIGYPTYLLQRMVGTPKRPITNTVLLRKKKNVEGREDTIGLGETEEIPPQDADMDNRNEIEDLDDDVQE</sequence>
<accession>A0A9N9J757</accession>
<dbReference type="AlphaFoldDB" id="A0A9N9J757"/>
<evidence type="ECO:0000313" key="3">
    <source>
        <dbReference type="Proteomes" id="UP000789759"/>
    </source>
</evidence>
<keyword evidence="3" id="KW-1185">Reference proteome</keyword>
<dbReference type="Proteomes" id="UP000789759">
    <property type="component" value="Unassembled WGS sequence"/>
</dbReference>
<comment type="caution">
    <text evidence="2">The sequence shown here is derived from an EMBL/GenBank/DDBJ whole genome shotgun (WGS) entry which is preliminary data.</text>
</comment>
<organism evidence="2 3">
    <name type="scientific">Cetraspora pellucida</name>
    <dbReference type="NCBI Taxonomy" id="1433469"/>
    <lineage>
        <taxon>Eukaryota</taxon>
        <taxon>Fungi</taxon>
        <taxon>Fungi incertae sedis</taxon>
        <taxon>Mucoromycota</taxon>
        <taxon>Glomeromycotina</taxon>
        <taxon>Glomeromycetes</taxon>
        <taxon>Diversisporales</taxon>
        <taxon>Gigasporaceae</taxon>
        <taxon>Cetraspora</taxon>
    </lineage>
</organism>
<proteinExistence type="predicted"/>
<feature type="region of interest" description="Disordered" evidence="1">
    <location>
        <begin position="86"/>
        <end position="121"/>
    </location>
</feature>
<name>A0A9N9J757_9GLOM</name>
<evidence type="ECO:0000313" key="2">
    <source>
        <dbReference type="EMBL" id="CAG8768182.1"/>
    </source>
</evidence>
<protein>
    <submittedName>
        <fullName evidence="2">3266_t:CDS:1</fullName>
    </submittedName>
</protein>